<keyword evidence="5" id="KW-1185">Reference proteome</keyword>
<dbReference type="PANTHER" id="PTHR44591:SF3">
    <property type="entry name" value="RESPONSE REGULATORY DOMAIN-CONTAINING PROTEIN"/>
    <property type="match status" value="1"/>
</dbReference>
<gene>
    <name evidence="4" type="ORF">Cri9333_3124</name>
</gene>
<dbReference type="PANTHER" id="PTHR44591">
    <property type="entry name" value="STRESS RESPONSE REGULATOR PROTEIN 1"/>
    <property type="match status" value="1"/>
</dbReference>
<dbReference type="InterPro" id="IPR011006">
    <property type="entry name" value="CheY-like_superfamily"/>
</dbReference>
<dbReference type="InterPro" id="IPR001789">
    <property type="entry name" value="Sig_transdc_resp-reg_receiver"/>
</dbReference>
<dbReference type="STRING" id="1173022.Cri9333_3124"/>
<dbReference type="SMART" id="SM00448">
    <property type="entry name" value="REC"/>
    <property type="match status" value="1"/>
</dbReference>
<dbReference type="InterPro" id="IPR050595">
    <property type="entry name" value="Bact_response_regulator"/>
</dbReference>
<evidence type="ECO:0000313" key="5">
    <source>
        <dbReference type="Proteomes" id="UP000010472"/>
    </source>
</evidence>
<dbReference type="Proteomes" id="UP000010472">
    <property type="component" value="Chromosome"/>
</dbReference>
<protein>
    <submittedName>
        <fullName evidence="4">Response regulator receiver protein</fullName>
    </submittedName>
</protein>
<dbReference type="OrthoDB" id="514180at2"/>
<evidence type="ECO:0000256" key="1">
    <source>
        <dbReference type="ARBA" id="ARBA00022553"/>
    </source>
</evidence>
<dbReference type="AlphaFoldDB" id="K9W2H2"/>
<name>K9W2H2_9CYAN</name>
<proteinExistence type="predicted"/>
<evidence type="ECO:0000259" key="3">
    <source>
        <dbReference type="PROSITE" id="PS50110"/>
    </source>
</evidence>
<dbReference type="eggNOG" id="COG0745">
    <property type="taxonomic scope" value="Bacteria"/>
</dbReference>
<evidence type="ECO:0000313" key="4">
    <source>
        <dbReference type="EMBL" id="AFZ13962.1"/>
    </source>
</evidence>
<organism evidence="4 5">
    <name type="scientific">Crinalium epipsammum PCC 9333</name>
    <dbReference type="NCBI Taxonomy" id="1173022"/>
    <lineage>
        <taxon>Bacteria</taxon>
        <taxon>Bacillati</taxon>
        <taxon>Cyanobacteriota</taxon>
        <taxon>Cyanophyceae</taxon>
        <taxon>Gomontiellales</taxon>
        <taxon>Gomontiellaceae</taxon>
        <taxon>Crinalium</taxon>
    </lineage>
</organism>
<sequence>MEFFLGGTKQTTDQRPLVLAVDDNEDNLDLLTYILEVLDCAVITAVNGEDTLALAITYQPDIILLDILLPDLHGIEVIHRLKQNALTSLIPIIAVTALARTQDRDQAILAGCNEYVTKPFNIQNLENLIRYYFVKSKKFFKDRSVTSYEVLVNQPIQQ</sequence>
<keyword evidence="1 2" id="KW-0597">Phosphoprotein</keyword>
<reference evidence="4 5" key="1">
    <citation type="submission" date="2012-06" db="EMBL/GenBank/DDBJ databases">
        <title>Finished chromosome of genome of Crinalium epipsammum PCC 9333.</title>
        <authorList>
            <consortium name="US DOE Joint Genome Institute"/>
            <person name="Gugger M."/>
            <person name="Coursin T."/>
            <person name="Rippka R."/>
            <person name="Tandeau De Marsac N."/>
            <person name="Huntemann M."/>
            <person name="Wei C.-L."/>
            <person name="Han J."/>
            <person name="Detter J.C."/>
            <person name="Han C."/>
            <person name="Tapia R."/>
            <person name="Davenport K."/>
            <person name="Daligault H."/>
            <person name="Erkkila T."/>
            <person name="Gu W."/>
            <person name="Munk A.C.C."/>
            <person name="Teshima H."/>
            <person name="Xu Y."/>
            <person name="Chain P."/>
            <person name="Chen A."/>
            <person name="Krypides N."/>
            <person name="Mavromatis K."/>
            <person name="Markowitz V."/>
            <person name="Szeto E."/>
            <person name="Ivanova N."/>
            <person name="Mikhailova N."/>
            <person name="Ovchinnikova G."/>
            <person name="Pagani I."/>
            <person name="Pati A."/>
            <person name="Goodwin L."/>
            <person name="Peters L."/>
            <person name="Pitluck S."/>
            <person name="Woyke T."/>
            <person name="Kerfeld C."/>
        </authorList>
    </citation>
    <scope>NUCLEOTIDE SEQUENCE [LARGE SCALE GENOMIC DNA]</scope>
    <source>
        <strain evidence="4 5">PCC 9333</strain>
    </source>
</reference>
<dbReference type="SUPFAM" id="SSF52172">
    <property type="entry name" value="CheY-like"/>
    <property type="match status" value="1"/>
</dbReference>
<dbReference type="HOGENOM" id="CLU_000445_69_17_3"/>
<dbReference type="KEGG" id="cep:Cri9333_3124"/>
<evidence type="ECO:0000256" key="2">
    <source>
        <dbReference type="PROSITE-ProRule" id="PRU00169"/>
    </source>
</evidence>
<dbReference type="GO" id="GO:0000160">
    <property type="term" value="P:phosphorelay signal transduction system"/>
    <property type="evidence" value="ECO:0007669"/>
    <property type="project" value="InterPro"/>
</dbReference>
<dbReference type="EMBL" id="CP003620">
    <property type="protein sequence ID" value="AFZ13962.1"/>
    <property type="molecule type" value="Genomic_DNA"/>
</dbReference>
<accession>K9W2H2</accession>
<dbReference type="PROSITE" id="PS50110">
    <property type="entry name" value="RESPONSE_REGULATORY"/>
    <property type="match status" value="1"/>
</dbReference>
<dbReference type="Pfam" id="PF00072">
    <property type="entry name" value="Response_reg"/>
    <property type="match status" value="1"/>
</dbReference>
<feature type="modified residue" description="4-aspartylphosphate" evidence="2">
    <location>
        <position position="66"/>
    </location>
</feature>
<dbReference type="Gene3D" id="3.40.50.2300">
    <property type="match status" value="1"/>
</dbReference>
<feature type="domain" description="Response regulatory" evidence="3">
    <location>
        <begin position="17"/>
        <end position="133"/>
    </location>
</feature>